<organism evidence="1 2">
    <name type="scientific">Elizabethkingia anophelis NUHP1</name>
    <dbReference type="NCBI Taxonomy" id="1338011"/>
    <lineage>
        <taxon>Bacteria</taxon>
        <taxon>Pseudomonadati</taxon>
        <taxon>Bacteroidota</taxon>
        <taxon>Flavobacteriia</taxon>
        <taxon>Flavobacteriales</taxon>
        <taxon>Weeksellaceae</taxon>
        <taxon>Elizabethkingia</taxon>
    </lineage>
</organism>
<accession>A0A077EMU1</accession>
<dbReference type="KEGG" id="eao:BD94_3744"/>
<dbReference type="AlphaFoldDB" id="A0A077EMU1"/>
<dbReference type="Proteomes" id="UP000028933">
    <property type="component" value="Chromosome"/>
</dbReference>
<dbReference type="EMBL" id="CP007547">
    <property type="protein sequence ID" value="AIL47519.1"/>
    <property type="molecule type" value="Genomic_DNA"/>
</dbReference>
<dbReference type="HOGENOM" id="CLU_2787248_0_0_10"/>
<protein>
    <submittedName>
        <fullName evidence="1">Uncharacterized protein</fullName>
    </submittedName>
</protein>
<name>A0A077EMU1_9FLAO</name>
<sequence>MKISDLKPGQKVTINKISYEYLGIQKVRIPNIGEAEKRVFKATGVDSYKHYNLIDGDKTLKSEKIKLVKKTVRTK</sequence>
<proteinExistence type="predicted"/>
<reference evidence="1" key="2">
    <citation type="journal article" date="2015" name="Genome Biol. Evol.">
        <title>Complete Genome Sequence and Transcriptomic Analysis of the Novel Pathogen Elizabethkingia anophelis in Response to Oxidative Stress.</title>
        <authorList>
            <person name="Li Y."/>
            <person name="Liu Y."/>
            <person name="Chew S.C."/>
            <person name="Tay M."/>
            <person name="Salido M.M."/>
            <person name="Teo J."/>
            <person name="Lauro F.M."/>
            <person name="Givskov M."/>
            <person name="Yang L."/>
        </authorList>
    </citation>
    <scope>NUCLEOTIDE SEQUENCE</scope>
    <source>
        <strain evidence="1">NUHP1</strain>
    </source>
</reference>
<evidence type="ECO:0000313" key="1">
    <source>
        <dbReference type="EMBL" id="AIL47519.1"/>
    </source>
</evidence>
<evidence type="ECO:0000313" key="2">
    <source>
        <dbReference type="Proteomes" id="UP000028933"/>
    </source>
</evidence>
<reference evidence="1" key="1">
    <citation type="journal article" date="2013" name="Lancet">
        <title>First case of E anophelis outbreak in an intensive-care unit.</title>
        <authorList>
            <person name="Teo J."/>
            <person name="Tan S.Y."/>
            <person name="Tay M."/>
            <person name="Ding Y."/>
            <person name="Kjelleberg S."/>
            <person name="Givskov M."/>
            <person name="Lin R.T."/>
            <person name="Yang L."/>
        </authorList>
    </citation>
    <scope>NUCLEOTIDE SEQUENCE [LARGE SCALE GENOMIC DNA]</scope>
    <source>
        <strain evidence="1">NUHP1</strain>
    </source>
</reference>
<dbReference type="RefSeq" id="WP_024564043.1">
    <property type="nucleotide sequence ID" value="NZ_CP007547.1"/>
</dbReference>
<gene>
    <name evidence="1" type="ORF">BD94_3744</name>
</gene>
<dbReference type="STRING" id="1338011.BD94_3744"/>